<sequence>MRYDTVVGVGAGLLALTPILTAAWAGAALIGRELESGTAQLAWTQSVSPARWLAAKVAVPAALLVSGTVLLTLLHRMLWSADGPLRPATSRQWDDSISFVANGTLATAYALLGLAVGILAGVLQRRALPALGTAVIGLAVLLQALATLRPYLWPVETLVNKDEYPRTSAWSSARAPSPPPAPASRTPSASTTPSASPTTTSWASTATSTRRRTSGRSS</sequence>
<feature type="region of interest" description="Disordered" evidence="1">
    <location>
        <begin position="168"/>
        <end position="218"/>
    </location>
</feature>
<feature type="compositionally biased region" description="Low complexity" evidence="1">
    <location>
        <begin position="183"/>
        <end position="208"/>
    </location>
</feature>
<evidence type="ECO:0000313" key="4">
    <source>
        <dbReference type="Proteomes" id="UP001376459"/>
    </source>
</evidence>
<keyword evidence="2" id="KW-0812">Transmembrane</keyword>
<reference evidence="3 4" key="1">
    <citation type="submission" date="2024-03" db="EMBL/GenBank/DDBJ databases">
        <title>Novel Streptomyces species of biotechnological and ecological value are a feature of Machair soil.</title>
        <authorList>
            <person name="Prole J.R."/>
            <person name="Goodfellow M."/>
            <person name="Allenby N."/>
            <person name="Ward A.C."/>
        </authorList>
    </citation>
    <scope>NUCLEOTIDE SEQUENCE [LARGE SCALE GENOMIC DNA]</scope>
    <source>
        <strain evidence="3 4">MS1.AVA.1</strain>
    </source>
</reference>
<dbReference type="Proteomes" id="UP001376459">
    <property type="component" value="Unassembled WGS sequence"/>
</dbReference>
<proteinExistence type="predicted"/>
<feature type="transmembrane region" description="Helical" evidence="2">
    <location>
        <begin position="99"/>
        <end position="123"/>
    </location>
</feature>
<keyword evidence="2" id="KW-0472">Membrane</keyword>
<feature type="compositionally biased region" description="Basic residues" evidence="1">
    <location>
        <begin position="209"/>
        <end position="218"/>
    </location>
</feature>
<protein>
    <recommendedName>
        <fullName evidence="5">ABC transporter permease</fullName>
    </recommendedName>
</protein>
<keyword evidence="4" id="KW-1185">Reference proteome</keyword>
<feature type="transmembrane region" description="Helical" evidence="2">
    <location>
        <begin position="52"/>
        <end position="79"/>
    </location>
</feature>
<name>A0ABU8UM73_9ACTN</name>
<evidence type="ECO:0008006" key="5">
    <source>
        <dbReference type="Google" id="ProtNLM"/>
    </source>
</evidence>
<evidence type="ECO:0000256" key="2">
    <source>
        <dbReference type="SAM" id="Phobius"/>
    </source>
</evidence>
<gene>
    <name evidence="3" type="ORF">WKI71_21025</name>
</gene>
<comment type="caution">
    <text evidence="3">The sequence shown here is derived from an EMBL/GenBank/DDBJ whole genome shotgun (WGS) entry which is preliminary data.</text>
</comment>
<accession>A0ABU8UM73</accession>
<dbReference type="EMBL" id="JBBKAK010000001">
    <property type="protein sequence ID" value="MEJ8670007.1"/>
    <property type="molecule type" value="Genomic_DNA"/>
</dbReference>
<keyword evidence="2" id="KW-1133">Transmembrane helix</keyword>
<feature type="transmembrane region" description="Helical" evidence="2">
    <location>
        <begin position="6"/>
        <end position="31"/>
    </location>
</feature>
<organism evidence="3 4">
    <name type="scientific">Streptomyces machairae</name>
    <dbReference type="NCBI Taxonomy" id="3134109"/>
    <lineage>
        <taxon>Bacteria</taxon>
        <taxon>Bacillati</taxon>
        <taxon>Actinomycetota</taxon>
        <taxon>Actinomycetes</taxon>
        <taxon>Kitasatosporales</taxon>
        <taxon>Streptomycetaceae</taxon>
        <taxon>Streptomyces</taxon>
    </lineage>
</organism>
<evidence type="ECO:0000313" key="3">
    <source>
        <dbReference type="EMBL" id="MEJ8670007.1"/>
    </source>
</evidence>
<feature type="transmembrane region" description="Helical" evidence="2">
    <location>
        <begin position="130"/>
        <end position="152"/>
    </location>
</feature>
<evidence type="ECO:0000256" key="1">
    <source>
        <dbReference type="SAM" id="MobiDB-lite"/>
    </source>
</evidence>